<dbReference type="AlphaFoldDB" id="A0AAV5L7S0"/>
<comment type="caution">
    <text evidence="2">The sequence shown here is derived from an EMBL/GenBank/DDBJ whole genome shotgun (WGS) entry which is preliminary data.</text>
</comment>
<proteinExistence type="predicted"/>
<protein>
    <submittedName>
        <fullName evidence="2">Uncharacterized protein</fullName>
    </submittedName>
</protein>
<dbReference type="EMBL" id="BPVZ01000100">
    <property type="protein sequence ID" value="GKV33298.1"/>
    <property type="molecule type" value="Genomic_DNA"/>
</dbReference>
<dbReference type="Proteomes" id="UP001054252">
    <property type="component" value="Unassembled WGS sequence"/>
</dbReference>
<feature type="transmembrane region" description="Helical" evidence="1">
    <location>
        <begin position="12"/>
        <end position="31"/>
    </location>
</feature>
<keyword evidence="1" id="KW-0472">Membrane</keyword>
<evidence type="ECO:0000256" key="1">
    <source>
        <dbReference type="SAM" id="Phobius"/>
    </source>
</evidence>
<organism evidence="2 3">
    <name type="scientific">Rubroshorea leprosula</name>
    <dbReference type="NCBI Taxonomy" id="152421"/>
    <lineage>
        <taxon>Eukaryota</taxon>
        <taxon>Viridiplantae</taxon>
        <taxon>Streptophyta</taxon>
        <taxon>Embryophyta</taxon>
        <taxon>Tracheophyta</taxon>
        <taxon>Spermatophyta</taxon>
        <taxon>Magnoliopsida</taxon>
        <taxon>eudicotyledons</taxon>
        <taxon>Gunneridae</taxon>
        <taxon>Pentapetalae</taxon>
        <taxon>rosids</taxon>
        <taxon>malvids</taxon>
        <taxon>Malvales</taxon>
        <taxon>Dipterocarpaceae</taxon>
        <taxon>Rubroshorea</taxon>
    </lineage>
</organism>
<evidence type="ECO:0000313" key="2">
    <source>
        <dbReference type="EMBL" id="GKV33298.1"/>
    </source>
</evidence>
<name>A0AAV5L7S0_9ROSI</name>
<sequence length="49" mass="5358">MQWGSFSGRCQQYFVGLRPASAAGLGIAFLISSYRRSLVINSLILVPPE</sequence>
<gene>
    <name evidence="2" type="ORF">SLEP1_g41822</name>
</gene>
<keyword evidence="1" id="KW-1133">Transmembrane helix</keyword>
<reference evidence="2 3" key="1">
    <citation type="journal article" date="2021" name="Commun. Biol.">
        <title>The genome of Shorea leprosula (Dipterocarpaceae) highlights the ecological relevance of drought in aseasonal tropical rainforests.</title>
        <authorList>
            <person name="Ng K.K.S."/>
            <person name="Kobayashi M.J."/>
            <person name="Fawcett J.A."/>
            <person name="Hatakeyama M."/>
            <person name="Paape T."/>
            <person name="Ng C.H."/>
            <person name="Ang C.C."/>
            <person name="Tnah L.H."/>
            <person name="Lee C.T."/>
            <person name="Nishiyama T."/>
            <person name="Sese J."/>
            <person name="O'Brien M.J."/>
            <person name="Copetti D."/>
            <person name="Mohd Noor M.I."/>
            <person name="Ong R.C."/>
            <person name="Putra M."/>
            <person name="Sireger I.Z."/>
            <person name="Indrioko S."/>
            <person name="Kosugi Y."/>
            <person name="Izuno A."/>
            <person name="Isagi Y."/>
            <person name="Lee S.L."/>
            <person name="Shimizu K.K."/>
        </authorList>
    </citation>
    <scope>NUCLEOTIDE SEQUENCE [LARGE SCALE GENOMIC DNA]</scope>
    <source>
        <strain evidence="2">214</strain>
    </source>
</reference>
<keyword evidence="1" id="KW-0812">Transmembrane</keyword>
<evidence type="ECO:0000313" key="3">
    <source>
        <dbReference type="Proteomes" id="UP001054252"/>
    </source>
</evidence>
<keyword evidence="3" id="KW-1185">Reference proteome</keyword>
<accession>A0AAV5L7S0</accession>